<dbReference type="PANTHER" id="PTHR12223">
    <property type="entry name" value="VESICULAR MANNOSE-BINDING LECTIN"/>
    <property type="match status" value="1"/>
</dbReference>
<feature type="domain" description="L-type lectin-like" evidence="6">
    <location>
        <begin position="78"/>
        <end position="278"/>
    </location>
</feature>
<dbReference type="Proteomes" id="UP000887574">
    <property type="component" value="Unplaced"/>
</dbReference>
<sequence>MFSLRNDTQLAVIHLRPRLAVIQLATPDLRSLVRECNQNMSLKTRLLTSLLFSCLCSISLTDTYVDVIDGSSSSEFRGYYKREHSLIRPYQGAGMEVPYWEIMGSTIVSHNKSGLLPIFSLLKEQSGTKCHVMLSSWSTGTLFGDGLAIWYVQEPYQLGEVFGSKDYFRGLAVFLDTYSNHNGPHSHSHPYITAMVNNGSLHYDHDSDGTILHLVVNTVAVKLNTLTIFTDVLGEQIWKQCLSVPGVRLPTGYYFGVSATTGELSDNHDIHSIRTFEQEFTRVERQDEADTNAINPEAQNCRSKGPHSGQEAVKFGLVWHHFAHHCRDRGCVWCTWLRLRLFPETSGEIKEAFLLKLFFC</sequence>
<evidence type="ECO:0000313" key="7">
    <source>
        <dbReference type="Proteomes" id="UP000887574"/>
    </source>
</evidence>
<organism evidence="7 8">
    <name type="scientific">Ditylenchus dipsaci</name>
    <dbReference type="NCBI Taxonomy" id="166011"/>
    <lineage>
        <taxon>Eukaryota</taxon>
        <taxon>Metazoa</taxon>
        <taxon>Ecdysozoa</taxon>
        <taxon>Nematoda</taxon>
        <taxon>Chromadorea</taxon>
        <taxon>Rhabditida</taxon>
        <taxon>Tylenchina</taxon>
        <taxon>Tylenchomorpha</taxon>
        <taxon>Sphaerularioidea</taxon>
        <taxon>Anguinidae</taxon>
        <taxon>Anguininae</taxon>
        <taxon>Ditylenchus</taxon>
    </lineage>
</organism>
<comment type="subcellular location">
    <subcellularLocation>
        <location evidence="1">Membrane</location>
        <topology evidence="1">Single-pass type I membrane protein</topology>
    </subcellularLocation>
</comment>
<dbReference type="GO" id="GO:0030134">
    <property type="term" value="C:COPII-coated ER to Golgi transport vesicle"/>
    <property type="evidence" value="ECO:0007669"/>
    <property type="project" value="TreeGrafter"/>
</dbReference>
<dbReference type="InterPro" id="IPR005052">
    <property type="entry name" value="Lectin_leg"/>
</dbReference>
<evidence type="ECO:0000256" key="3">
    <source>
        <dbReference type="ARBA" id="ARBA00022729"/>
    </source>
</evidence>
<dbReference type="GO" id="GO:0000139">
    <property type="term" value="C:Golgi membrane"/>
    <property type="evidence" value="ECO:0007669"/>
    <property type="project" value="TreeGrafter"/>
</dbReference>
<dbReference type="GO" id="GO:0006888">
    <property type="term" value="P:endoplasmic reticulum to Golgi vesicle-mediated transport"/>
    <property type="evidence" value="ECO:0007669"/>
    <property type="project" value="TreeGrafter"/>
</dbReference>
<accession>A0A915D987</accession>
<dbReference type="Pfam" id="PF03388">
    <property type="entry name" value="Lectin_leg-like"/>
    <property type="match status" value="1"/>
</dbReference>
<keyword evidence="5" id="KW-0472">Membrane</keyword>
<name>A0A915D987_9BILA</name>
<evidence type="ECO:0000256" key="1">
    <source>
        <dbReference type="ARBA" id="ARBA00004479"/>
    </source>
</evidence>
<evidence type="ECO:0000313" key="8">
    <source>
        <dbReference type="WBParaSite" id="jg16893"/>
    </source>
</evidence>
<keyword evidence="7" id="KW-1185">Reference proteome</keyword>
<keyword evidence="3" id="KW-0732">Signal</keyword>
<keyword evidence="2" id="KW-0812">Transmembrane</keyword>
<dbReference type="PROSITE" id="PS51328">
    <property type="entry name" value="L_LECTIN_LIKE"/>
    <property type="match status" value="1"/>
</dbReference>
<proteinExistence type="predicted"/>
<evidence type="ECO:0000256" key="4">
    <source>
        <dbReference type="ARBA" id="ARBA00022989"/>
    </source>
</evidence>
<dbReference type="GO" id="GO:0005789">
    <property type="term" value="C:endoplasmic reticulum membrane"/>
    <property type="evidence" value="ECO:0007669"/>
    <property type="project" value="TreeGrafter"/>
</dbReference>
<reference evidence="8" key="1">
    <citation type="submission" date="2022-11" db="UniProtKB">
        <authorList>
            <consortium name="WormBaseParasite"/>
        </authorList>
    </citation>
    <scope>IDENTIFICATION</scope>
</reference>
<dbReference type="AlphaFoldDB" id="A0A915D987"/>
<dbReference type="InterPro" id="IPR051136">
    <property type="entry name" value="Intracellular_Lectin-GPT"/>
</dbReference>
<protein>
    <submittedName>
        <fullName evidence="8">L-type lectin-like domain-containing protein</fullName>
    </submittedName>
</protein>
<dbReference type="GO" id="GO:0005537">
    <property type="term" value="F:D-mannose binding"/>
    <property type="evidence" value="ECO:0007669"/>
    <property type="project" value="TreeGrafter"/>
</dbReference>
<evidence type="ECO:0000259" key="6">
    <source>
        <dbReference type="PROSITE" id="PS51328"/>
    </source>
</evidence>
<dbReference type="WBParaSite" id="jg16893">
    <property type="protein sequence ID" value="jg16893"/>
    <property type="gene ID" value="jg16893"/>
</dbReference>
<keyword evidence="4" id="KW-1133">Transmembrane helix</keyword>
<dbReference type="Gene3D" id="2.60.120.200">
    <property type="match status" value="1"/>
</dbReference>
<dbReference type="GO" id="GO:0005793">
    <property type="term" value="C:endoplasmic reticulum-Golgi intermediate compartment"/>
    <property type="evidence" value="ECO:0007669"/>
    <property type="project" value="TreeGrafter"/>
</dbReference>
<evidence type="ECO:0000256" key="2">
    <source>
        <dbReference type="ARBA" id="ARBA00022692"/>
    </source>
</evidence>
<dbReference type="SUPFAM" id="SSF49899">
    <property type="entry name" value="Concanavalin A-like lectins/glucanases"/>
    <property type="match status" value="1"/>
</dbReference>
<dbReference type="InterPro" id="IPR013320">
    <property type="entry name" value="ConA-like_dom_sf"/>
</dbReference>
<evidence type="ECO:0000256" key="5">
    <source>
        <dbReference type="ARBA" id="ARBA00023136"/>
    </source>
</evidence>
<dbReference type="PANTHER" id="PTHR12223:SF45">
    <property type="entry name" value="RE50040P"/>
    <property type="match status" value="1"/>
</dbReference>